<dbReference type="EMBL" id="JAAEEH010000032">
    <property type="protein sequence ID" value="NDL68254.1"/>
    <property type="molecule type" value="Genomic_DNA"/>
</dbReference>
<evidence type="ECO:0000259" key="3">
    <source>
        <dbReference type="PROSITE" id="PS50893"/>
    </source>
</evidence>
<evidence type="ECO:0000313" key="5">
    <source>
        <dbReference type="Proteomes" id="UP000461585"/>
    </source>
</evidence>
<keyword evidence="1" id="KW-0547">Nucleotide-binding</keyword>
<dbReference type="GO" id="GO:0022857">
    <property type="term" value="F:transmembrane transporter activity"/>
    <property type="evidence" value="ECO:0007669"/>
    <property type="project" value="TreeGrafter"/>
</dbReference>
<evidence type="ECO:0000256" key="2">
    <source>
        <dbReference type="ARBA" id="ARBA00022840"/>
    </source>
</evidence>
<dbReference type="InterPro" id="IPR003593">
    <property type="entry name" value="AAA+_ATPase"/>
</dbReference>
<feature type="domain" description="ABC transporter" evidence="3">
    <location>
        <begin position="2"/>
        <end position="224"/>
    </location>
</feature>
<dbReference type="PROSITE" id="PS50893">
    <property type="entry name" value="ABC_TRANSPORTER_2"/>
    <property type="match status" value="1"/>
</dbReference>
<dbReference type="InterPro" id="IPR003439">
    <property type="entry name" value="ABC_transporter-like_ATP-bd"/>
</dbReference>
<keyword evidence="5" id="KW-1185">Reference proteome</keyword>
<proteinExistence type="predicted"/>
<dbReference type="Gene3D" id="3.40.50.300">
    <property type="entry name" value="P-loop containing nucleotide triphosphate hydrolases"/>
    <property type="match status" value="1"/>
</dbReference>
<dbReference type="GO" id="GO:0005524">
    <property type="term" value="F:ATP binding"/>
    <property type="evidence" value="ECO:0007669"/>
    <property type="project" value="UniProtKB-KW"/>
</dbReference>
<organism evidence="4 5">
    <name type="scientific">Anaerotalea alkaliphila</name>
    <dbReference type="NCBI Taxonomy" id="2662126"/>
    <lineage>
        <taxon>Bacteria</taxon>
        <taxon>Bacillati</taxon>
        <taxon>Bacillota</taxon>
        <taxon>Clostridia</taxon>
        <taxon>Eubacteriales</taxon>
        <taxon>Anaerotalea</taxon>
    </lineage>
</organism>
<dbReference type="PANTHER" id="PTHR24220">
    <property type="entry name" value="IMPORT ATP-BINDING PROTEIN"/>
    <property type="match status" value="1"/>
</dbReference>
<protein>
    <submittedName>
        <fullName evidence="4">ATP-binding cassette domain-containing protein</fullName>
    </submittedName>
</protein>
<gene>
    <name evidence="4" type="ORF">GXN74_10920</name>
</gene>
<evidence type="ECO:0000313" key="4">
    <source>
        <dbReference type="EMBL" id="NDL68254.1"/>
    </source>
</evidence>
<dbReference type="PANTHER" id="PTHR24220:SF470">
    <property type="entry name" value="CELL DIVISION ATP-BINDING PROTEIN FTSE"/>
    <property type="match status" value="1"/>
</dbReference>
<dbReference type="GO" id="GO:0016887">
    <property type="term" value="F:ATP hydrolysis activity"/>
    <property type="evidence" value="ECO:0007669"/>
    <property type="project" value="InterPro"/>
</dbReference>
<reference evidence="4 5" key="1">
    <citation type="submission" date="2020-01" db="EMBL/GenBank/DDBJ databases">
        <title>Anaeroalcalibacter tamaniensis gen. nov., sp. nov., moderately halophilic strictly anaerobic fermenter bacterium from mud volcano of Taman peninsula.</title>
        <authorList>
            <person name="Frolova A."/>
            <person name="Merkel A.Y."/>
            <person name="Slobodkin A.I."/>
        </authorList>
    </citation>
    <scope>NUCLEOTIDE SEQUENCE [LARGE SCALE GENOMIC DNA]</scope>
    <source>
        <strain evidence="4 5">F-3ap</strain>
    </source>
</reference>
<dbReference type="InterPro" id="IPR015854">
    <property type="entry name" value="ABC_transpr_LolD-like"/>
</dbReference>
<dbReference type="Proteomes" id="UP000461585">
    <property type="component" value="Unassembled WGS sequence"/>
</dbReference>
<sequence length="224" mass="24830">MIRAEGLELTYKDGTRALEEIGLVLEPGELVYITGPSGSGKTSLLKLLMGMEFATGGSLEVLGERMRRGNSGRIRKMRRQLGPVFQEFRLIPGSTAMENVLLGLRFDGTPHGKMKEYAEEALLRVGLSQKLHAKVERLSWGERQRVAIARAVARKPRLILADEPTGNLDRENALLILELLASFRNPETTVLITTHATHLIEGQETASILHLDGGRMRLERPVSL</sequence>
<dbReference type="Pfam" id="PF00005">
    <property type="entry name" value="ABC_tran"/>
    <property type="match status" value="1"/>
</dbReference>
<dbReference type="GO" id="GO:0005886">
    <property type="term" value="C:plasma membrane"/>
    <property type="evidence" value="ECO:0007669"/>
    <property type="project" value="TreeGrafter"/>
</dbReference>
<dbReference type="RefSeq" id="WP_162370978.1">
    <property type="nucleotide sequence ID" value="NZ_JAAEEH010000032.1"/>
</dbReference>
<dbReference type="SUPFAM" id="SSF52540">
    <property type="entry name" value="P-loop containing nucleoside triphosphate hydrolases"/>
    <property type="match status" value="1"/>
</dbReference>
<dbReference type="AlphaFoldDB" id="A0A7X5KMW5"/>
<comment type="caution">
    <text evidence="4">The sequence shown here is derived from an EMBL/GenBank/DDBJ whole genome shotgun (WGS) entry which is preliminary data.</text>
</comment>
<dbReference type="InterPro" id="IPR027417">
    <property type="entry name" value="P-loop_NTPase"/>
</dbReference>
<accession>A0A7X5KMW5</accession>
<evidence type="ECO:0000256" key="1">
    <source>
        <dbReference type="ARBA" id="ARBA00022741"/>
    </source>
</evidence>
<keyword evidence="2 4" id="KW-0067">ATP-binding</keyword>
<name>A0A7X5KMW5_9FIRM</name>
<dbReference type="SMART" id="SM00382">
    <property type="entry name" value="AAA"/>
    <property type="match status" value="1"/>
</dbReference>